<feature type="compositionally biased region" description="Low complexity" evidence="1">
    <location>
        <begin position="536"/>
        <end position="548"/>
    </location>
</feature>
<keyword evidence="4" id="KW-1185">Reference proteome</keyword>
<feature type="compositionally biased region" description="Pro residues" evidence="1">
    <location>
        <begin position="41"/>
        <end position="52"/>
    </location>
</feature>
<evidence type="ECO:0000313" key="3">
    <source>
        <dbReference type="EMBL" id="GAU20398.1"/>
    </source>
</evidence>
<feature type="region of interest" description="Disordered" evidence="1">
    <location>
        <begin position="1"/>
        <end position="56"/>
    </location>
</feature>
<feature type="compositionally biased region" description="Basic and acidic residues" evidence="1">
    <location>
        <begin position="580"/>
        <end position="589"/>
    </location>
</feature>
<accession>A0A2Z6MVL8</accession>
<feature type="region of interest" description="Disordered" evidence="1">
    <location>
        <begin position="524"/>
        <end position="589"/>
    </location>
</feature>
<organism evidence="3 4">
    <name type="scientific">Trifolium subterraneum</name>
    <name type="common">Subterranean clover</name>
    <dbReference type="NCBI Taxonomy" id="3900"/>
    <lineage>
        <taxon>Eukaryota</taxon>
        <taxon>Viridiplantae</taxon>
        <taxon>Streptophyta</taxon>
        <taxon>Embryophyta</taxon>
        <taxon>Tracheophyta</taxon>
        <taxon>Spermatophyta</taxon>
        <taxon>Magnoliopsida</taxon>
        <taxon>eudicotyledons</taxon>
        <taxon>Gunneridae</taxon>
        <taxon>Pentapetalae</taxon>
        <taxon>rosids</taxon>
        <taxon>fabids</taxon>
        <taxon>Fabales</taxon>
        <taxon>Fabaceae</taxon>
        <taxon>Papilionoideae</taxon>
        <taxon>50 kb inversion clade</taxon>
        <taxon>NPAAA clade</taxon>
        <taxon>Hologalegina</taxon>
        <taxon>IRL clade</taxon>
        <taxon>Trifolieae</taxon>
        <taxon>Trifolium</taxon>
    </lineage>
</organism>
<evidence type="ECO:0000259" key="2">
    <source>
        <dbReference type="Pfam" id="PF20167"/>
    </source>
</evidence>
<protein>
    <recommendedName>
        <fullName evidence="2">Putative plant transposon protein domain-containing protein</fullName>
    </recommendedName>
</protein>
<dbReference type="InterPro" id="IPR046796">
    <property type="entry name" value="Transposase_32_dom"/>
</dbReference>
<name>A0A2Z6MVL8_TRISU</name>
<feature type="compositionally biased region" description="Basic and acidic residues" evidence="1">
    <location>
        <begin position="465"/>
        <end position="480"/>
    </location>
</feature>
<evidence type="ECO:0000313" key="4">
    <source>
        <dbReference type="Proteomes" id="UP000242715"/>
    </source>
</evidence>
<dbReference type="Proteomes" id="UP000242715">
    <property type="component" value="Unassembled WGS sequence"/>
</dbReference>
<proteinExistence type="predicted"/>
<dbReference type="Pfam" id="PF20167">
    <property type="entry name" value="Transposase_32"/>
    <property type="match status" value="1"/>
</dbReference>
<feature type="domain" description="Putative plant transposon protein" evidence="2">
    <location>
        <begin position="118"/>
        <end position="310"/>
    </location>
</feature>
<sequence>MLNKLRGKTKKTADPSQEEPQKRRLTRAMSKGGGSSSGKAPPSPPSPPAPPQEPERELTWGERFVQNNRGYMAPISEKFFRDVNRERYLKLKSLKINQEKGFKDGLREVPELFGELERRGWLRFNELMERSKAKENLDIVREFYANAFQGDVNRKVYVRGVLVDYSGDAINRLLRTVRVQECAYMPLSDTCSSMPIRERKVIRSFVGRPLAPWYKYHGGSAPTKIHIHHFNPIGRAWAEWVIHNLAPVANITEIQLPNALLVKMIMDHSNIDLGEVLSMDIRKIARVERPSVRLGHCNLIYALCKARGVPELVEDAEIQPVAPLALNYFRTFHSNPVPAAEREQFVEEVDPDEEHEGDDEEDVDEFLNSNANMNEGGGQEDDALMAEINDYVHNDRERYEGMMRRRSREWERSYLTHNPPTGNFQQSGYVPQGEEGPSHGYGDAQENPNMFCNYSDFGFRNVETNPDKQKQQGKQALEHEDLVEEPDEEYLERFSRKIQRWYNFKKNGGRLAKGMTTWDVLDNFSEDESERAPRAEGSSSEDGSYSEDSSSDEKSEPESKESIQRSMNQRKRERFPSPPRSDEFEREFEIDRGKPREIEWNDRRRRWQAPEPLPPVRSFEAEREDGDHVAAFSKSTVTSMLIKIKLFPCFATLRPTILMELDTPLEEPSSSVIDGSFSLPNLYTTFVSDSTQMKQMEDEDLATNSLGPSSKWVPRDKIVYLIAGETKTLNLPITWIHVTVNG</sequence>
<evidence type="ECO:0000256" key="1">
    <source>
        <dbReference type="SAM" id="MobiDB-lite"/>
    </source>
</evidence>
<dbReference type="AlphaFoldDB" id="A0A2Z6MVL8"/>
<dbReference type="EMBL" id="DF973212">
    <property type="protein sequence ID" value="GAU20398.1"/>
    <property type="molecule type" value="Genomic_DNA"/>
</dbReference>
<feature type="region of interest" description="Disordered" evidence="1">
    <location>
        <begin position="414"/>
        <end position="444"/>
    </location>
</feature>
<gene>
    <name evidence="3" type="ORF">TSUD_12160</name>
</gene>
<reference evidence="4" key="1">
    <citation type="journal article" date="2017" name="Front. Plant Sci.">
        <title>Climate Clever Clovers: New Paradigm to Reduce the Environmental Footprint of Ruminants by Breeding Low Methanogenic Forages Utilizing Haplotype Variation.</title>
        <authorList>
            <person name="Kaur P."/>
            <person name="Appels R."/>
            <person name="Bayer P.E."/>
            <person name="Keeble-Gagnere G."/>
            <person name="Wang J."/>
            <person name="Hirakawa H."/>
            <person name="Shirasawa K."/>
            <person name="Vercoe P."/>
            <person name="Stefanova K."/>
            <person name="Durmic Z."/>
            <person name="Nichols P."/>
            <person name="Revell C."/>
            <person name="Isobe S.N."/>
            <person name="Edwards D."/>
            <person name="Erskine W."/>
        </authorList>
    </citation>
    <scope>NUCLEOTIDE SEQUENCE [LARGE SCALE GENOMIC DNA]</scope>
    <source>
        <strain evidence="4">cv. Daliak</strain>
    </source>
</reference>
<feature type="compositionally biased region" description="Basic and acidic residues" evidence="1">
    <location>
        <begin position="551"/>
        <end position="563"/>
    </location>
</feature>
<feature type="compositionally biased region" description="Polar residues" evidence="1">
    <location>
        <begin position="415"/>
        <end position="429"/>
    </location>
</feature>
<feature type="region of interest" description="Disordered" evidence="1">
    <location>
        <begin position="462"/>
        <end position="488"/>
    </location>
</feature>
<feature type="compositionally biased region" description="Basic residues" evidence="1">
    <location>
        <begin position="1"/>
        <end position="10"/>
    </location>
</feature>